<proteinExistence type="inferred from homology"/>
<dbReference type="OrthoDB" id="9807767at2"/>
<dbReference type="Pfam" id="PF02545">
    <property type="entry name" value="Maf"/>
    <property type="match status" value="1"/>
</dbReference>
<dbReference type="SUPFAM" id="SSF52972">
    <property type="entry name" value="ITPase-like"/>
    <property type="match status" value="1"/>
</dbReference>
<dbReference type="GO" id="GO:0036218">
    <property type="term" value="F:dTTP diphosphatase activity"/>
    <property type="evidence" value="ECO:0007669"/>
    <property type="project" value="RHEA"/>
</dbReference>
<dbReference type="HAMAP" id="MF_00528">
    <property type="entry name" value="Maf"/>
    <property type="match status" value="1"/>
</dbReference>
<comment type="catalytic activity">
    <reaction evidence="4">
        <text>UTP + H2O = UMP + diphosphate + H(+)</text>
        <dbReference type="Rhea" id="RHEA:29395"/>
        <dbReference type="ChEBI" id="CHEBI:15377"/>
        <dbReference type="ChEBI" id="CHEBI:15378"/>
        <dbReference type="ChEBI" id="CHEBI:33019"/>
        <dbReference type="ChEBI" id="CHEBI:46398"/>
        <dbReference type="ChEBI" id="CHEBI:57865"/>
        <dbReference type="EC" id="3.6.1.9"/>
    </reaction>
</comment>
<name>A0A418XVV4_9GAMM</name>
<dbReference type="CDD" id="cd00555">
    <property type="entry name" value="Maf"/>
    <property type="match status" value="1"/>
</dbReference>
<feature type="active site" description="Proton acceptor" evidence="4">
    <location>
        <position position="74"/>
    </location>
</feature>
<dbReference type="AlphaFoldDB" id="A0A418XVV4"/>
<dbReference type="GO" id="GO:0036221">
    <property type="term" value="F:UTP diphosphatase activity"/>
    <property type="evidence" value="ECO:0007669"/>
    <property type="project" value="RHEA"/>
</dbReference>
<comment type="similarity">
    <text evidence="4">Belongs to the Maf family. YhdE subfamily.</text>
</comment>
<comment type="subcellular location">
    <subcellularLocation>
        <location evidence="4">Cytoplasm</location>
    </subcellularLocation>
</comment>
<comment type="caution">
    <text evidence="4">Lacks conserved residue(s) required for the propagation of feature annotation.</text>
</comment>
<dbReference type="PIRSF" id="PIRSF006305">
    <property type="entry name" value="Maf"/>
    <property type="match status" value="1"/>
</dbReference>
<dbReference type="GO" id="GO:0005737">
    <property type="term" value="C:cytoplasm"/>
    <property type="evidence" value="ECO:0007669"/>
    <property type="project" value="UniProtKB-SubCell"/>
</dbReference>
<keyword evidence="6" id="KW-1185">Reference proteome</keyword>
<evidence type="ECO:0000256" key="3">
    <source>
        <dbReference type="ARBA" id="ARBA00023080"/>
    </source>
</evidence>
<comment type="catalytic activity">
    <reaction evidence="4">
        <text>dTTP + H2O = dTMP + diphosphate + H(+)</text>
        <dbReference type="Rhea" id="RHEA:28534"/>
        <dbReference type="ChEBI" id="CHEBI:15377"/>
        <dbReference type="ChEBI" id="CHEBI:15378"/>
        <dbReference type="ChEBI" id="CHEBI:33019"/>
        <dbReference type="ChEBI" id="CHEBI:37568"/>
        <dbReference type="ChEBI" id="CHEBI:63528"/>
        <dbReference type="EC" id="3.6.1.9"/>
    </reaction>
</comment>
<dbReference type="InterPro" id="IPR029001">
    <property type="entry name" value="ITPase-like_fam"/>
</dbReference>
<keyword evidence="3 4" id="KW-0546">Nucleotide metabolism</keyword>
<evidence type="ECO:0000256" key="4">
    <source>
        <dbReference type="HAMAP-Rule" id="MF_00528"/>
    </source>
</evidence>
<dbReference type="PANTHER" id="PTHR43213">
    <property type="entry name" value="BIFUNCTIONAL DTTP/UTP PYROPHOSPHATASE/METHYLTRANSFERASE PROTEIN-RELATED"/>
    <property type="match status" value="1"/>
</dbReference>
<evidence type="ECO:0000256" key="2">
    <source>
        <dbReference type="ARBA" id="ARBA00022801"/>
    </source>
</evidence>
<evidence type="ECO:0000256" key="1">
    <source>
        <dbReference type="ARBA" id="ARBA00001968"/>
    </source>
</evidence>
<protein>
    <recommendedName>
        <fullName evidence="4">dTTP/UTP pyrophosphatase</fullName>
        <shortName evidence="4">dTTPase/UTPase</shortName>
        <ecNumber evidence="4">3.6.1.9</ecNumber>
    </recommendedName>
    <alternativeName>
        <fullName evidence="4">Nucleoside triphosphate pyrophosphatase</fullName>
    </alternativeName>
    <alternativeName>
        <fullName evidence="4">Nucleotide pyrophosphatase</fullName>
        <shortName evidence="4">Nucleotide PPase</shortName>
    </alternativeName>
</protein>
<evidence type="ECO:0000313" key="6">
    <source>
        <dbReference type="Proteomes" id="UP000283734"/>
    </source>
</evidence>
<dbReference type="RefSeq" id="WP_022985179.1">
    <property type="nucleotide sequence ID" value="NZ_CAXGPP010000065.1"/>
</dbReference>
<dbReference type="Proteomes" id="UP000283734">
    <property type="component" value="Unassembled WGS sequence"/>
</dbReference>
<dbReference type="EC" id="3.6.1.9" evidence="4"/>
<dbReference type="Gene3D" id="3.90.950.10">
    <property type="match status" value="1"/>
</dbReference>
<sequence length="200" mass="21077">MILYLASGSPRRAELLQQIAAPFSVLKPPGIDETPLLAEPPLDYVLRMAKQKALAGERQRQRDGSPTGWVLGADTSVVLEGSILGKPRDPAHSLSMLKSLNGRTHQVISAVALLSGGQVRQAHSITTVTFRFMEDARLAAYVATGEGADKAGGYGIQGLGGAMVASLSGSYSGVVGLPLEALVSLMDETGLEYWQTNEDG</sequence>
<keyword evidence="2 4" id="KW-0378">Hydrolase</keyword>
<keyword evidence="4" id="KW-0963">Cytoplasm</keyword>
<feature type="site" description="Important for substrate specificity" evidence="4">
    <location>
        <position position="75"/>
    </location>
</feature>
<accession>A0A418XVV4</accession>
<feature type="site" description="Important for substrate specificity" evidence="4">
    <location>
        <position position="157"/>
    </location>
</feature>
<dbReference type="InterPro" id="IPR003697">
    <property type="entry name" value="Maf-like"/>
</dbReference>
<dbReference type="GO" id="GO:0009117">
    <property type="term" value="P:nucleotide metabolic process"/>
    <property type="evidence" value="ECO:0007669"/>
    <property type="project" value="UniProtKB-KW"/>
</dbReference>
<dbReference type="NCBIfam" id="TIGR00172">
    <property type="entry name" value="maf"/>
    <property type="match status" value="1"/>
</dbReference>
<comment type="cofactor">
    <cofactor evidence="1 4">
        <name>a divalent metal cation</name>
        <dbReference type="ChEBI" id="CHEBI:60240"/>
    </cofactor>
</comment>
<reference evidence="5 6" key="1">
    <citation type="submission" date="2018-09" db="EMBL/GenBank/DDBJ databases">
        <title>Alcanivorax profundi sp. nov., isolated from 1000 m-depth seawater of the Mariana Trench.</title>
        <authorList>
            <person name="Liu J."/>
        </authorList>
    </citation>
    <scope>NUCLEOTIDE SEQUENCE [LARGE SCALE GENOMIC DNA]</scope>
    <source>
        <strain evidence="5 6">MTEO17</strain>
    </source>
</reference>
<feature type="site" description="Important for substrate specificity" evidence="4">
    <location>
        <position position="11"/>
    </location>
</feature>
<organism evidence="5 6">
    <name type="scientific">Alcanivorax profundi</name>
    <dbReference type="NCBI Taxonomy" id="2338368"/>
    <lineage>
        <taxon>Bacteria</taxon>
        <taxon>Pseudomonadati</taxon>
        <taxon>Pseudomonadota</taxon>
        <taxon>Gammaproteobacteria</taxon>
        <taxon>Oceanospirillales</taxon>
        <taxon>Alcanivoracaceae</taxon>
        <taxon>Alcanivorax</taxon>
    </lineage>
</organism>
<comment type="caution">
    <text evidence="5">The sequence shown here is derived from an EMBL/GenBank/DDBJ whole genome shotgun (WGS) entry which is preliminary data.</text>
</comment>
<gene>
    <name evidence="5" type="ORF">D4A39_13675</name>
</gene>
<evidence type="ECO:0000313" key="5">
    <source>
        <dbReference type="EMBL" id="RJG16863.1"/>
    </source>
</evidence>
<dbReference type="PANTHER" id="PTHR43213:SF5">
    <property type="entry name" value="BIFUNCTIONAL DTTP_UTP PYROPHOSPHATASE_METHYLTRANSFERASE PROTEIN-RELATED"/>
    <property type="match status" value="1"/>
</dbReference>
<comment type="function">
    <text evidence="4">Nucleoside triphosphate pyrophosphatase that hydrolyzes dTTP and UTP. May have a dual role in cell division arrest and in preventing the incorporation of modified nucleotides into cellular nucleic acids.</text>
</comment>
<dbReference type="EMBL" id="QYYA01000004">
    <property type="protein sequence ID" value="RJG16863.1"/>
    <property type="molecule type" value="Genomic_DNA"/>
</dbReference>